<dbReference type="GO" id="GO:0005975">
    <property type="term" value="P:carbohydrate metabolic process"/>
    <property type="evidence" value="ECO:0007669"/>
    <property type="project" value="InterPro"/>
</dbReference>
<evidence type="ECO:0000256" key="3">
    <source>
        <dbReference type="ARBA" id="ARBA00012663"/>
    </source>
</evidence>
<dbReference type="GO" id="GO:0030203">
    <property type="term" value="P:glycosaminoglycan metabolic process"/>
    <property type="evidence" value="ECO:0007669"/>
    <property type="project" value="TreeGrafter"/>
</dbReference>
<reference evidence="6" key="3">
    <citation type="submission" date="2019-06" db="EMBL/GenBank/DDBJ databases">
        <authorList>
            <person name="Poynton C."/>
            <person name="Hasenbein S."/>
            <person name="Benoit J.B."/>
            <person name="Sepulveda M.S."/>
            <person name="Poelchau M.F."/>
            <person name="Murali S.C."/>
            <person name="Chen S."/>
            <person name="Glastad K.M."/>
            <person name="Werren J.H."/>
            <person name="Vineis J.H."/>
            <person name="Bowen J.L."/>
            <person name="Friedrich M."/>
            <person name="Jones J."/>
            <person name="Robertson H.M."/>
            <person name="Feyereisen R."/>
            <person name="Mechler-Hickson A."/>
            <person name="Mathers N."/>
            <person name="Lee C.E."/>
            <person name="Colbourne J.K."/>
            <person name="Biales A."/>
            <person name="Johnston J.S."/>
            <person name="Wellborn G.A."/>
            <person name="Rosendale A.J."/>
            <person name="Cridge A.G."/>
            <person name="Munoz-Torres M.C."/>
            <person name="Bain P.A."/>
            <person name="Manny A.R."/>
            <person name="Major K.M."/>
            <person name="Lambert F.N."/>
            <person name="Vulpe C.D."/>
            <person name="Tuck P."/>
            <person name="Blalock B.J."/>
            <person name="Lin Y.-Y."/>
            <person name="Smith M.E."/>
            <person name="Ochoa-Acuna H."/>
            <person name="Chen M.-J.M."/>
            <person name="Childers C.P."/>
            <person name="Qu J."/>
            <person name="Dugan S."/>
            <person name="Lee S.L."/>
            <person name="Chao H."/>
            <person name="Dinh H."/>
            <person name="Han Y."/>
            <person name="Doddapaneni H."/>
            <person name="Worley K.C."/>
            <person name="Muzny D.M."/>
            <person name="Gibbs R.A."/>
            <person name="Richards S."/>
        </authorList>
    </citation>
    <scope>NUCLEOTIDE SEQUENCE</scope>
    <source>
        <strain evidence="6">HAZT.00-mixed</strain>
        <tissue evidence="6">Whole organism</tissue>
    </source>
</reference>
<comment type="similarity">
    <text evidence="2">Belongs to the glycosyl hydrolase 20 family.</text>
</comment>
<keyword evidence="4" id="KW-0378">Hydrolase</keyword>
<dbReference type="PANTHER" id="PTHR22600">
    <property type="entry name" value="BETA-HEXOSAMINIDASE"/>
    <property type="match status" value="1"/>
</dbReference>
<dbReference type="EC" id="3.2.1.52" evidence="3"/>
<dbReference type="Pfam" id="PF00728">
    <property type="entry name" value="Glyco_hydro_20"/>
    <property type="match status" value="1"/>
</dbReference>
<evidence type="ECO:0000259" key="5">
    <source>
        <dbReference type="Pfam" id="PF00728"/>
    </source>
</evidence>
<dbReference type="InterPro" id="IPR025705">
    <property type="entry name" value="Beta_hexosaminidase_sua/sub"/>
</dbReference>
<dbReference type="PRINTS" id="PR00738">
    <property type="entry name" value="GLHYDRLASE20"/>
</dbReference>
<dbReference type="GO" id="GO:0004563">
    <property type="term" value="F:beta-N-acetylhexosaminidase activity"/>
    <property type="evidence" value="ECO:0007669"/>
    <property type="project" value="UniProtKB-EC"/>
</dbReference>
<dbReference type="PANTHER" id="PTHR22600:SF21">
    <property type="entry name" value="BETA-HEXOSAMINIDASE A"/>
    <property type="match status" value="1"/>
</dbReference>
<dbReference type="Gene3D" id="3.20.20.80">
    <property type="entry name" value="Glycosidases"/>
    <property type="match status" value="1"/>
</dbReference>
<organism evidence="6">
    <name type="scientific">Hyalella azteca</name>
    <name type="common">Amphipod</name>
    <dbReference type="NCBI Taxonomy" id="294128"/>
    <lineage>
        <taxon>Eukaryota</taxon>
        <taxon>Metazoa</taxon>
        <taxon>Ecdysozoa</taxon>
        <taxon>Arthropoda</taxon>
        <taxon>Crustacea</taxon>
        <taxon>Multicrustacea</taxon>
        <taxon>Malacostraca</taxon>
        <taxon>Eumalacostraca</taxon>
        <taxon>Peracarida</taxon>
        <taxon>Amphipoda</taxon>
        <taxon>Senticaudata</taxon>
        <taxon>Talitrida</taxon>
        <taxon>Talitroidea</taxon>
        <taxon>Hyalellidae</taxon>
        <taxon>Hyalella</taxon>
    </lineage>
</organism>
<reference evidence="6" key="2">
    <citation type="journal article" date="2018" name="Environ. Sci. Technol.">
        <title>The Toxicogenome of Hyalella azteca: A Model for Sediment Ecotoxicology and Evolutionary Toxicology.</title>
        <authorList>
            <person name="Poynton H.C."/>
            <person name="Hasenbein S."/>
            <person name="Benoit J.B."/>
            <person name="Sepulveda M.S."/>
            <person name="Poelchau M.F."/>
            <person name="Hughes D.S.T."/>
            <person name="Murali S.C."/>
            <person name="Chen S."/>
            <person name="Glastad K.M."/>
            <person name="Goodisman M.A.D."/>
            <person name="Werren J.H."/>
            <person name="Vineis J.H."/>
            <person name="Bowen J.L."/>
            <person name="Friedrich M."/>
            <person name="Jones J."/>
            <person name="Robertson H.M."/>
            <person name="Feyereisen R."/>
            <person name="Mechler-Hickson A."/>
            <person name="Mathers N."/>
            <person name="Lee C.E."/>
            <person name="Colbourne J.K."/>
            <person name="Biales A."/>
            <person name="Johnston J.S."/>
            <person name="Wellborn G.A."/>
            <person name="Rosendale A.J."/>
            <person name="Cridge A.G."/>
            <person name="Munoz-Torres M.C."/>
            <person name="Bain P.A."/>
            <person name="Manny A.R."/>
            <person name="Major K.M."/>
            <person name="Lambert F.N."/>
            <person name="Vulpe C.D."/>
            <person name="Tuck P."/>
            <person name="Blalock B.J."/>
            <person name="Lin Y.Y."/>
            <person name="Smith M.E."/>
            <person name="Ochoa-Acuna H."/>
            <person name="Chen M.M."/>
            <person name="Childers C.P."/>
            <person name="Qu J."/>
            <person name="Dugan S."/>
            <person name="Lee S.L."/>
            <person name="Chao H."/>
            <person name="Dinh H."/>
            <person name="Han Y."/>
            <person name="Doddapaneni H."/>
            <person name="Worley K.C."/>
            <person name="Muzny D.M."/>
            <person name="Gibbs R.A."/>
            <person name="Richards S."/>
        </authorList>
    </citation>
    <scope>NUCLEOTIDE SEQUENCE</scope>
    <source>
        <strain evidence="6">HAZT.00-mixed</strain>
        <tissue evidence="6">Whole organism</tissue>
    </source>
</reference>
<dbReference type="Proteomes" id="UP000711488">
    <property type="component" value="Unassembled WGS sequence"/>
</dbReference>
<accession>A0A6A0H824</accession>
<protein>
    <recommendedName>
        <fullName evidence="3">beta-N-acetylhexosaminidase</fullName>
        <ecNumber evidence="3">3.2.1.52</ecNumber>
    </recommendedName>
</protein>
<comment type="catalytic activity">
    <reaction evidence="1">
        <text>Hydrolysis of terminal non-reducing N-acetyl-D-hexosamine residues in N-acetyl-beta-D-hexosaminides.</text>
        <dbReference type="EC" id="3.2.1.52"/>
    </reaction>
</comment>
<dbReference type="EMBL" id="JQDR03004797">
    <property type="protein sequence ID" value="KAA0201862.1"/>
    <property type="molecule type" value="Genomic_DNA"/>
</dbReference>
<sequence length="139" mass="16607">MGFQQQTKARHAGRVRGIELTSFQIRLLAACEDAPYLHMDEHYEIKLLIPEGDGTYTVYATQIMDFPRFYHRVKMKFKVMFTQTCFRGFMIDTARHFLPMNKIKEMLDLMSMNKYNVLHWHIVDDQSFPYKSDVYPDLR</sequence>
<dbReference type="SUPFAM" id="SSF51445">
    <property type="entry name" value="(Trans)glycosidases"/>
    <property type="match status" value="1"/>
</dbReference>
<dbReference type="InterPro" id="IPR017853">
    <property type="entry name" value="GH"/>
</dbReference>
<evidence type="ECO:0000256" key="4">
    <source>
        <dbReference type="ARBA" id="ARBA00022801"/>
    </source>
</evidence>
<proteinExistence type="inferred from homology"/>
<evidence type="ECO:0000256" key="2">
    <source>
        <dbReference type="ARBA" id="ARBA00006285"/>
    </source>
</evidence>
<dbReference type="GO" id="GO:0016020">
    <property type="term" value="C:membrane"/>
    <property type="evidence" value="ECO:0007669"/>
    <property type="project" value="TreeGrafter"/>
</dbReference>
<feature type="domain" description="Glycoside hydrolase family 20 catalytic" evidence="5">
    <location>
        <begin position="86"/>
        <end position="138"/>
    </location>
</feature>
<dbReference type="OrthoDB" id="428480at2759"/>
<reference evidence="6" key="1">
    <citation type="submission" date="2014-08" db="EMBL/GenBank/DDBJ databases">
        <authorList>
            <person name="Murali S."/>
            <person name="Richards S."/>
            <person name="Bandaranaike D."/>
            <person name="Bellair M."/>
            <person name="Blankenburg K."/>
            <person name="Chao H."/>
            <person name="Dinh H."/>
            <person name="Doddapaneni H."/>
            <person name="Dugan-Rocha S."/>
            <person name="Elkadiri S."/>
            <person name="Gnanaolivu R."/>
            <person name="Hughes D."/>
            <person name="Lee S."/>
            <person name="Li M."/>
            <person name="Ming W."/>
            <person name="Munidasa M."/>
            <person name="Muniz J."/>
            <person name="Nguyen L."/>
            <person name="Osuji N."/>
            <person name="Pu L.-L."/>
            <person name="Puazo M."/>
            <person name="Skinner E."/>
            <person name="Qu C."/>
            <person name="Quiroz J."/>
            <person name="Raj R."/>
            <person name="Weissenberger G."/>
            <person name="Xin Y."/>
            <person name="Zou X."/>
            <person name="Han Y."/>
            <person name="Worley K."/>
            <person name="Muzny D."/>
            <person name="Gibbs R."/>
        </authorList>
    </citation>
    <scope>NUCLEOTIDE SEQUENCE</scope>
    <source>
        <strain evidence="6">HAZT.00-mixed</strain>
        <tissue evidence="6">Whole organism</tissue>
    </source>
</reference>
<dbReference type="GO" id="GO:0005764">
    <property type="term" value="C:lysosome"/>
    <property type="evidence" value="ECO:0007669"/>
    <property type="project" value="TreeGrafter"/>
</dbReference>
<name>A0A6A0H824_HYAAZ</name>
<comment type="caution">
    <text evidence="6">The sequence shown here is derived from an EMBL/GenBank/DDBJ whole genome shotgun (WGS) entry which is preliminary data.</text>
</comment>
<evidence type="ECO:0000256" key="1">
    <source>
        <dbReference type="ARBA" id="ARBA00001231"/>
    </source>
</evidence>
<evidence type="ECO:0000313" key="6">
    <source>
        <dbReference type="EMBL" id="KAA0201862.1"/>
    </source>
</evidence>
<gene>
    <name evidence="6" type="ORF">HAZT_HAZT012005</name>
</gene>
<dbReference type="AlphaFoldDB" id="A0A6A0H824"/>
<dbReference type="InterPro" id="IPR015883">
    <property type="entry name" value="Glyco_hydro_20_cat"/>
</dbReference>
<dbReference type="GO" id="GO:0006689">
    <property type="term" value="P:ganglioside catabolic process"/>
    <property type="evidence" value="ECO:0007669"/>
    <property type="project" value="TreeGrafter"/>
</dbReference>